<dbReference type="GO" id="GO:0003700">
    <property type="term" value="F:DNA-binding transcription factor activity"/>
    <property type="evidence" value="ECO:0007669"/>
    <property type="project" value="InterPro"/>
</dbReference>
<dbReference type="SMART" id="SM00342">
    <property type="entry name" value="HTH_ARAC"/>
    <property type="match status" value="1"/>
</dbReference>
<evidence type="ECO:0000256" key="1">
    <source>
        <dbReference type="ARBA" id="ARBA00023015"/>
    </source>
</evidence>
<evidence type="ECO:0000313" key="6">
    <source>
        <dbReference type="Proteomes" id="UP000253782"/>
    </source>
</evidence>
<dbReference type="OrthoDB" id="9812985at2"/>
<dbReference type="GO" id="GO:0043565">
    <property type="term" value="F:sequence-specific DNA binding"/>
    <property type="evidence" value="ECO:0007669"/>
    <property type="project" value="InterPro"/>
</dbReference>
<evidence type="ECO:0000313" key="5">
    <source>
        <dbReference type="EMBL" id="RDD81753.1"/>
    </source>
</evidence>
<comment type="caution">
    <text evidence="5">The sequence shown here is derived from an EMBL/GenBank/DDBJ whole genome shotgun (WGS) entry which is preliminary data.</text>
</comment>
<protein>
    <submittedName>
        <fullName evidence="5">AraC family transcriptional regulator</fullName>
    </submittedName>
</protein>
<dbReference type="Proteomes" id="UP000253782">
    <property type="component" value="Unassembled WGS sequence"/>
</dbReference>
<dbReference type="EMBL" id="QQAH01000009">
    <property type="protein sequence ID" value="RDD81753.1"/>
    <property type="molecule type" value="Genomic_DNA"/>
</dbReference>
<dbReference type="SUPFAM" id="SSF46689">
    <property type="entry name" value="Homeodomain-like"/>
    <property type="match status" value="2"/>
</dbReference>
<feature type="domain" description="HTH araC/xylS-type" evidence="4">
    <location>
        <begin position="224"/>
        <end position="322"/>
    </location>
</feature>
<accession>A0A369UN52</accession>
<dbReference type="PANTHER" id="PTHR46796">
    <property type="entry name" value="HTH-TYPE TRANSCRIPTIONAL ACTIVATOR RHAS-RELATED"/>
    <property type="match status" value="1"/>
</dbReference>
<dbReference type="Gene3D" id="1.10.10.60">
    <property type="entry name" value="Homeodomain-like"/>
    <property type="match status" value="1"/>
</dbReference>
<keyword evidence="3" id="KW-0804">Transcription</keyword>
<reference evidence="5 6" key="1">
    <citation type="submission" date="2018-07" db="EMBL/GenBank/DDBJ databases">
        <title>Dyella tabacisoli L4-6T, whole genome shotgun sequence.</title>
        <authorList>
            <person name="Zhou X.-K."/>
            <person name="Li W.-J."/>
            <person name="Duan Y.-Q."/>
        </authorList>
    </citation>
    <scope>NUCLEOTIDE SEQUENCE [LARGE SCALE GENOMIC DNA]</scope>
    <source>
        <strain evidence="5 6">L4-6</strain>
    </source>
</reference>
<dbReference type="InterPro" id="IPR050204">
    <property type="entry name" value="AraC_XylS_family_regulators"/>
</dbReference>
<organism evidence="5 6">
    <name type="scientific">Dyella tabacisoli</name>
    <dbReference type="NCBI Taxonomy" id="2282381"/>
    <lineage>
        <taxon>Bacteria</taxon>
        <taxon>Pseudomonadati</taxon>
        <taxon>Pseudomonadota</taxon>
        <taxon>Gammaproteobacteria</taxon>
        <taxon>Lysobacterales</taxon>
        <taxon>Rhodanobacteraceae</taxon>
        <taxon>Dyella</taxon>
    </lineage>
</organism>
<evidence type="ECO:0000256" key="3">
    <source>
        <dbReference type="ARBA" id="ARBA00023163"/>
    </source>
</evidence>
<dbReference type="InterPro" id="IPR009057">
    <property type="entry name" value="Homeodomain-like_sf"/>
</dbReference>
<dbReference type="PROSITE" id="PS01124">
    <property type="entry name" value="HTH_ARAC_FAMILY_2"/>
    <property type="match status" value="1"/>
</dbReference>
<keyword evidence="1" id="KW-0805">Transcription regulation</keyword>
<keyword evidence="2" id="KW-0238">DNA-binding</keyword>
<gene>
    <name evidence="5" type="ORF">DVJ77_11405</name>
</gene>
<proteinExistence type="predicted"/>
<evidence type="ECO:0000256" key="2">
    <source>
        <dbReference type="ARBA" id="ARBA00023125"/>
    </source>
</evidence>
<keyword evidence="6" id="KW-1185">Reference proteome</keyword>
<dbReference type="AlphaFoldDB" id="A0A369UN52"/>
<dbReference type="PANTHER" id="PTHR46796:SF6">
    <property type="entry name" value="ARAC SUBFAMILY"/>
    <property type="match status" value="1"/>
</dbReference>
<evidence type="ECO:0000259" key="4">
    <source>
        <dbReference type="PROSITE" id="PS01124"/>
    </source>
</evidence>
<dbReference type="InterPro" id="IPR018060">
    <property type="entry name" value="HTH_AraC"/>
</dbReference>
<dbReference type="Pfam" id="PF12833">
    <property type="entry name" value="HTH_18"/>
    <property type="match status" value="1"/>
</dbReference>
<name>A0A369UN52_9GAMM</name>
<sequence length="345" mass="38368">MGVFMGGRTTGQPAFLSQHGPGRFQILATVARRVPWAARRRMIGGGHRRSLGGTRMSIMQTVLRSSHFMVIDHICKYPRVDCGYVQGGESARFLFTRRGSFAMHAQGKTYFARPGQAILLQKNVEYYVSHPDAVGCDCCTDVLVDDAMLDSLGMAVAATQPCQEFAHDLQFQKTHVEMLLGLQHSANDAQDAEEVLLDTLDHLLHSQASTRPHPRCAGMARQVARVEEAIIGHTGENLSIDELAKLAGCSPFHLCRIFRSSTGQSLRQFRLQQRLGTAVGRLGEGEEDLAALACDVGFSSHSHMTDAFRLALGKSPRELREELRHSDLRRLKRRLYAERRAPMLM</sequence>